<dbReference type="SUPFAM" id="SSF55424">
    <property type="entry name" value="FAD/NAD-linked reductases, dimerisation (C-terminal) domain"/>
    <property type="match status" value="1"/>
</dbReference>
<dbReference type="GO" id="GO:0005829">
    <property type="term" value="C:cytosol"/>
    <property type="evidence" value="ECO:0007669"/>
    <property type="project" value="TreeGrafter"/>
</dbReference>
<dbReference type="Gene3D" id="3.50.50.60">
    <property type="entry name" value="FAD/NAD(P)-binding domain"/>
    <property type="match status" value="2"/>
</dbReference>
<dbReference type="InterPro" id="IPR012999">
    <property type="entry name" value="Pyr_OxRdtase_I_AS"/>
</dbReference>
<keyword evidence="9" id="KW-1015">Disulfide bond</keyword>
<keyword evidence="15" id="KW-1185">Reference proteome</keyword>
<keyword evidence="10 11" id="KW-0676">Redox-active center</keyword>
<comment type="cofactor">
    <cofactor evidence="1">
        <name>FAD</name>
        <dbReference type="ChEBI" id="CHEBI:57692"/>
    </cofactor>
</comment>
<dbReference type="Gene3D" id="3.30.390.30">
    <property type="match status" value="1"/>
</dbReference>
<evidence type="ECO:0000313" key="14">
    <source>
        <dbReference type="EMBL" id="KAA3681114.1"/>
    </source>
</evidence>
<feature type="domain" description="FAD/NAD(P)-binding" evidence="13">
    <location>
        <begin position="161"/>
        <end position="502"/>
    </location>
</feature>
<evidence type="ECO:0000256" key="9">
    <source>
        <dbReference type="ARBA" id="ARBA00023157"/>
    </source>
</evidence>
<evidence type="ECO:0000259" key="12">
    <source>
        <dbReference type="Pfam" id="PF02852"/>
    </source>
</evidence>
<dbReference type="GO" id="GO:0050660">
    <property type="term" value="F:flavin adenine dinucleotide binding"/>
    <property type="evidence" value="ECO:0007669"/>
    <property type="project" value="InterPro"/>
</dbReference>
<dbReference type="GO" id="GO:0034599">
    <property type="term" value="P:cellular response to oxidative stress"/>
    <property type="evidence" value="ECO:0007669"/>
    <property type="project" value="TreeGrafter"/>
</dbReference>
<dbReference type="EMBL" id="QNGE01000277">
    <property type="protein sequence ID" value="KAA3681114.1"/>
    <property type="molecule type" value="Genomic_DNA"/>
</dbReference>
<feature type="domain" description="Pyridine nucleotide-disulphide oxidoreductase dimerisation" evidence="12">
    <location>
        <begin position="522"/>
        <end position="633"/>
    </location>
</feature>
<dbReference type="InterPro" id="IPR004099">
    <property type="entry name" value="Pyr_nucl-diS_OxRdtase_dimer"/>
</dbReference>
<evidence type="ECO:0000256" key="1">
    <source>
        <dbReference type="ARBA" id="ARBA00001974"/>
    </source>
</evidence>
<evidence type="ECO:0000256" key="8">
    <source>
        <dbReference type="ARBA" id="ARBA00023002"/>
    </source>
</evidence>
<evidence type="ECO:0000256" key="3">
    <source>
        <dbReference type="ARBA" id="ARBA00012610"/>
    </source>
</evidence>
<evidence type="ECO:0000256" key="10">
    <source>
        <dbReference type="ARBA" id="ARBA00023284"/>
    </source>
</evidence>
<evidence type="ECO:0000256" key="5">
    <source>
        <dbReference type="ARBA" id="ARBA00022827"/>
    </source>
</evidence>
<keyword evidence="6" id="KW-0521">NADP</keyword>
<comment type="caution">
    <text evidence="14">The sequence shown here is derived from an EMBL/GenBank/DDBJ whole genome shotgun (WGS) entry which is preliminary data.</text>
</comment>
<dbReference type="Proteomes" id="UP000324629">
    <property type="component" value="Unassembled WGS sequence"/>
</dbReference>
<evidence type="ECO:0000313" key="15">
    <source>
        <dbReference type="Proteomes" id="UP000324629"/>
    </source>
</evidence>
<dbReference type="GO" id="GO:0004791">
    <property type="term" value="F:thioredoxin-disulfide reductase (NADPH) activity"/>
    <property type="evidence" value="ECO:0007669"/>
    <property type="project" value="UniProtKB-EC"/>
</dbReference>
<dbReference type="GO" id="GO:0004362">
    <property type="term" value="F:glutathione-disulfide reductase (NADPH) activity"/>
    <property type="evidence" value="ECO:0007669"/>
    <property type="project" value="TreeGrafter"/>
</dbReference>
<dbReference type="GO" id="GO:0005739">
    <property type="term" value="C:mitochondrion"/>
    <property type="evidence" value="ECO:0007669"/>
    <property type="project" value="TreeGrafter"/>
</dbReference>
<accession>A0A5J4NZZ2</accession>
<dbReference type="PANTHER" id="PTHR42737:SF8">
    <property type="entry name" value="THIOREDOXIN-DISULFIDE REDUCTASE"/>
    <property type="match status" value="1"/>
</dbReference>
<dbReference type="EC" id="1.8.1.9" evidence="3"/>
<dbReference type="PROSITE" id="PS00076">
    <property type="entry name" value="PYRIDINE_REDOX_1"/>
    <property type="match status" value="1"/>
</dbReference>
<proteinExistence type="inferred from homology"/>
<keyword evidence="7" id="KW-0712">Selenocysteine</keyword>
<dbReference type="InterPro" id="IPR006338">
    <property type="entry name" value="Thioredoxin/glutathione_Rdtase"/>
</dbReference>
<keyword evidence="5 11" id="KW-0274">FAD</keyword>
<dbReference type="PANTHER" id="PTHR42737">
    <property type="entry name" value="GLUTATHIONE REDUCTASE"/>
    <property type="match status" value="1"/>
</dbReference>
<dbReference type="PRINTS" id="PR00411">
    <property type="entry name" value="PNDRDTASEI"/>
</dbReference>
<name>A0A5J4NZZ2_9TREM</name>
<dbReference type="PRINTS" id="PR00368">
    <property type="entry name" value="FADPNR"/>
</dbReference>
<dbReference type="NCBIfam" id="TIGR01438">
    <property type="entry name" value="TGR"/>
    <property type="match status" value="1"/>
</dbReference>
<gene>
    <name evidence="14" type="ORF">DEA37_0001225</name>
</gene>
<dbReference type="Pfam" id="PF07992">
    <property type="entry name" value="Pyr_redox_2"/>
    <property type="match status" value="1"/>
</dbReference>
<evidence type="ECO:0000256" key="6">
    <source>
        <dbReference type="ARBA" id="ARBA00022857"/>
    </source>
</evidence>
<organism evidence="14 15">
    <name type="scientific">Paragonimus westermani</name>
    <dbReference type="NCBI Taxonomy" id="34504"/>
    <lineage>
        <taxon>Eukaryota</taxon>
        <taxon>Metazoa</taxon>
        <taxon>Spiralia</taxon>
        <taxon>Lophotrochozoa</taxon>
        <taxon>Platyhelminthes</taxon>
        <taxon>Trematoda</taxon>
        <taxon>Digenea</taxon>
        <taxon>Plagiorchiida</taxon>
        <taxon>Troglotremata</taxon>
        <taxon>Troglotrematidae</taxon>
        <taxon>Paragonimus</taxon>
    </lineage>
</organism>
<dbReference type="FunFam" id="3.50.50.60:FF:000190">
    <property type="entry name" value="Thioredoxin reductase"/>
    <property type="match status" value="1"/>
</dbReference>
<evidence type="ECO:0000256" key="11">
    <source>
        <dbReference type="RuleBase" id="RU003691"/>
    </source>
</evidence>
<dbReference type="GO" id="GO:0045454">
    <property type="term" value="P:cell redox homeostasis"/>
    <property type="evidence" value="ECO:0007669"/>
    <property type="project" value="InterPro"/>
</dbReference>
<evidence type="ECO:0000256" key="7">
    <source>
        <dbReference type="ARBA" id="ARBA00022933"/>
    </source>
</evidence>
<keyword evidence="8 11" id="KW-0560">Oxidoreductase</keyword>
<protein>
    <recommendedName>
        <fullName evidence="3">thioredoxin-disulfide reductase (NADPH)</fullName>
        <ecNumber evidence="3">1.8.1.9</ecNumber>
    </recommendedName>
</protein>
<dbReference type="AlphaFoldDB" id="A0A5J4NZZ2"/>
<keyword evidence="4 11" id="KW-0285">Flavoprotein</keyword>
<dbReference type="Pfam" id="PF02852">
    <property type="entry name" value="Pyr_redox_dim"/>
    <property type="match status" value="1"/>
</dbReference>
<evidence type="ECO:0000256" key="2">
    <source>
        <dbReference type="ARBA" id="ARBA00007532"/>
    </source>
</evidence>
<dbReference type="InterPro" id="IPR023753">
    <property type="entry name" value="FAD/NAD-binding_dom"/>
</dbReference>
<reference evidence="14 15" key="1">
    <citation type="journal article" date="2019" name="Gigascience">
        <title>Whole-genome sequence of the oriental lung fluke Paragonimus westermani.</title>
        <authorList>
            <person name="Oey H."/>
            <person name="Zakrzewski M."/>
            <person name="Narain K."/>
            <person name="Devi K.R."/>
            <person name="Agatsuma T."/>
            <person name="Nawaratna S."/>
            <person name="Gobert G.N."/>
            <person name="Jones M.K."/>
            <person name="Ragan M.A."/>
            <person name="McManus D.P."/>
            <person name="Krause L."/>
        </authorList>
    </citation>
    <scope>NUCLEOTIDE SEQUENCE [LARGE SCALE GENOMIC DNA]</scope>
    <source>
        <strain evidence="14 15">IND2009</strain>
    </source>
</reference>
<dbReference type="GO" id="GO:0006749">
    <property type="term" value="P:glutathione metabolic process"/>
    <property type="evidence" value="ECO:0007669"/>
    <property type="project" value="TreeGrafter"/>
</dbReference>
<sequence>MLRGCEGSVVYEEPFLLIRKTLCYKSVCNSCAIPAGDNLNLCRDSPRFFTREVGCVNIAYLSSSKSNQTSTRTLGCRRFRTTQTSGSIKRSTQLLLSFLASPGAHIVKGLKIFLQKSKLNMLQLSLTNGASSAISRDSAAVSKLNESGKLLETALQNKYDYDLVVIGGGSGGLAASKEAAKYGAKTAVLDYVKPTPQGTTWGLGGTCVNVGCIPKKLMHQAALLGYGFADASHFGWEVENKQIRHDWGTLVGAIQGHIRSLNWGYRVVLRDQGIDYLNVLGEIVDPHTIQLTKKNGDVSTITTNTIILAMGERPRYPGIPGDKEYAITSDDLFSLPYNPGKTLVVGASYVSLECAGFLTSFGNDTTVMVRSIFLRGFDQQMANMVGAYMMEHGTKFVRSCVPTAIRELEPADKENGRPGRYLVTGKFNNGDKYEEEFNTVVLAIGRDPCVDKAVMDKLGVKLDKSNRVVCSPNDQTSVGNIYAIGDINSGKPQLTPVAIQAGRYLARRLYSGSTELTDYVNVATTVFTPLEYGAIGMSEEDAIAKYGKENIDVYHSHFNPLEWALPHRDDNVCYAKLVCNKADNERVVGLHVVGPNAGEITQGYAVALKMGATKADFDRTIGIHPTCSETFTTLHVTKSSGVTAKVTGC</sequence>
<dbReference type="SUPFAM" id="SSF51905">
    <property type="entry name" value="FAD/NAD(P)-binding domain"/>
    <property type="match status" value="1"/>
</dbReference>
<dbReference type="InterPro" id="IPR046952">
    <property type="entry name" value="GSHR/TRXR-like"/>
</dbReference>
<dbReference type="InterPro" id="IPR036188">
    <property type="entry name" value="FAD/NAD-bd_sf"/>
</dbReference>
<dbReference type="FunFam" id="3.30.390.30:FF:000004">
    <property type="entry name" value="Thioredoxin reductase 1, cytoplasmic"/>
    <property type="match status" value="1"/>
</dbReference>
<dbReference type="InterPro" id="IPR016156">
    <property type="entry name" value="FAD/NAD-linked_Rdtase_dimer_sf"/>
</dbReference>
<evidence type="ECO:0000259" key="13">
    <source>
        <dbReference type="Pfam" id="PF07992"/>
    </source>
</evidence>
<comment type="similarity">
    <text evidence="2 11">Belongs to the class-I pyridine nucleotide-disulfide oxidoreductase family.</text>
</comment>
<evidence type="ECO:0000256" key="4">
    <source>
        <dbReference type="ARBA" id="ARBA00022630"/>
    </source>
</evidence>